<dbReference type="RefSeq" id="WP_051378985.1">
    <property type="nucleotide sequence ID" value="NZ_KI519499.1"/>
</dbReference>
<protein>
    <submittedName>
        <fullName evidence="2">Nuclear transport factor 2 family protein</fullName>
    </submittedName>
</protein>
<dbReference type="SUPFAM" id="SSF54427">
    <property type="entry name" value="NTF2-like"/>
    <property type="match status" value="1"/>
</dbReference>
<evidence type="ECO:0000313" key="2">
    <source>
        <dbReference type="RefSeq" id="WP_051378985.1"/>
    </source>
</evidence>
<dbReference type="Proteomes" id="UP000675920">
    <property type="component" value="Unplaced"/>
</dbReference>
<dbReference type="AlphaFoldDB" id="A0A8B6XA48"/>
<evidence type="ECO:0000313" key="1">
    <source>
        <dbReference type="Proteomes" id="UP000675920"/>
    </source>
</evidence>
<dbReference type="InterPro" id="IPR032710">
    <property type="entry name" value="NTF2-like_dom_sf"/>
</dbReference>
<proteinExistence type="predicted"/>
<keyword evidence="1" id="KW-1185">Reference proteome</keyword>
<reference evidence="2" key="1">
    <citation type="submission" date="2025-08" db="UniProtKB">
        <authorList>
            <consortium name="RefSeq"/>
        </authorList>
    </citation>
    <scope>IDENTIFICATION</scope>
</reference>
<organism evidence="1 2">
    <name type="scientific">Derxia gummosa DSM 723</name>
    <dbReference type="NCBI Taxonomy" id="1121388"/>
    <lineage>
        <taxon>Bacteria</taxon>
        <taxon>Pseudomonadati</taxon>
        <taxon>Pseudomonadota</taxon>
        <taxon>Betaproteobacteria</taxon>
        <taxon>Burkholderiales</taxon>
        <taxon>Alcaligenaceae</taxon>
        <taxon>Derxia</taxon>
    </lineage>
</organism>
<name>A0A8B6XA48_9BURK</name>
<accession>A0A8B6XA48</accession>
<dbReference type="OrthoDB" id="391735at2"/>
<sequence>MIAPNAGPRGTAWNEPSARLHERSILHSEIHPHPNAKLLDQFFSTLALGEATTAGLFYDESARVDIPAIGLRGLSAAEARLLWRVALNDARDLHVQYAVTSADDSGGEVVWIARYTWQPTGRIVTQRLRGRFRIKGARIVEEVEQFSLWGCAQMAFGTRGWFGGWNPFLRSRIRRLVRERLARGG</sequence>
<dbReference type="Gene3D" id="3.10.450.50">
    <property type="match status" value="1"/>
</dbReference>